<dbReference type="GO" id="GO:0005524">
    <property type="term" value="F:ATP binding"/>
    <property type="evidence" value="ECO:0007669"/>
    <property type="project" value="UniProtKB-KW"/>
</dbReference>
<proteinExistence type="predicted"/>
<organism evidence="4 5">
    <name type="scientific">Cryobacterium arcticum</name>
    <dbReference type="NCBI Taxonomy" id="670052"/>
    <lineage>
        <taxon>Bacteria</taxon>
        <taxon>Bacillati</taxon>
        <taxon>Actinomycetota</taxon>
        <taxon>Actinomycetes</taxon>
        <taxon>Micrococcales</taxon>
        <taxon>Microbacteriaceae</taxon>
        <taxon>Cryobacterium</taxon>
    </lineage>
</organism>
<dbReference type="RefSeq" id="WP_110127168.1">
    <property type="nucleotide sequence ID" value="NZ_QHLY01000012.1"/>
</dbReference>
<keyword evidence="2" id="KW-0547">Nucleotide-binding</keyword>
<keyword evidence="2" id="KW-0067">ATP-binding</keyword>
<dbReference type="InterPro" id="IPR040198">
    <property type="entry name" value="Fido_containing"/>
</dbReference>
<evidence type="ECO:0000256" key="2">
    <source>
        <dbReference type="PIRSR" id="PIRSR640198-2"/>
    </source>
</evidence>
<dbReference type="PANTHER" id="PTHR13504:SF38">
    <property type="entry name" value="FIDO DOMAIN-CONTAINING PROTEIN"/>
    <property type="match status" value="1"/>
</dbReference>
<dbReference type="InterPro" id="IPR036597">
    <property type="entry name" value="Fido-like_dom_sf"/>
</dbReference>
<feature type="binding site" evidence="2">
    <location>
        <begin position="228"/>
        <end position="235"/>
    </location>
    <ligand>
        <name>ATP</name>
        <dbReference type="ChEBI" id="CHEBI:30616"/>
    </ligand>
</feature>
<protein>
    <recommendedName>
        <fullName evidence="3">Fido domain-containing protein</fullName>
    </recommendedName>
</protein>
<dbReference type="OrthoDB" id="9813719at2"/>
<dbReference type="PANTHER" id="PTHR13504">
    <property type="entry name" value="FIDO DOMAIN-CONTAINING PROTEIN DDB_G0283145"/>
    <property type="match status" value="1"/>
</dbReference>
<evidence type="ECO:0000313" key="4">
    <source>
        <dbReference type="EMBL" id="PXA67484.1"/>
    </source>
</evidence>
<name>A0A317ZRU7_9MICO</name>
<dbReference type="InterPro" id="IPR003812">
    <property type="entry name" value="Fido"/>
</dbReference>
<dbReference type="EMBL" id="QHLY01000012">
    <property type="protein sequence ID" value="PXA67484.1"/>
    <property type="molecule type" value="Genomic_DNA"/>
</dbReference>
<gene>
    <name evidence="4" type="ORF">CTB96_12220</name>
</gene>
<accession>A0A317ZRU7</accession>
<dbReference type="Proteomes" id="UP000246722">
    <property type="component" value="Unassembled WGS sequence"/>
</dbReference>
<dbReference type="AlphaFoldDB" id="A0A317ZRU7"/>
<reference evidence="4 5" key="1">
    <citation type="submission" date="2018-05" db="EMBL/GenBank/DDBJ databases">
        <title>Genetic diversity of glacier-inhabiting Cryobacterium bacteria in China and description of Cryobacterium mengkeensis sp. nov. and Arthrobacter glacialis sp. nov.</title>
        <authorList>
            <person name="Liu Q."/>
            <person name="Xin Y.-H."/>
        </authorList>
    </citation>
    <scope>NUCLEOTIDE SEQUENCE [LARGE SCALE GENOMIC DNA]</scope>
    <source>
        <strain evidence="4 5">SK-1</strain>
    </source>
</reference>
<evidence type="ECO:0000259" key="3">
    <source>
        <dbReference type="PROSITE" id="PS51459"/>
    </source>
</evidence>
<keyword evidence="5" id="KW-1185">Reference proteome</keyword>
<dbReference type="Pfam" id="PF02661">
    <property type="entry name" value="Fic"/>
    <property type="match status" value="1"/>
</dbReference>
<comment type="caution">
    <text evidence="4">The sequence shown here is derived from an EMBL/GenBank/DDBJ whole genome shotgun (WGS) entry which is preliminary data.</text>
</comment>
<dbReference type="Gene3D" id="1.10.3290.10">
    <property type="entry name" value="Fido-like domain"/>
    <property type="match status" value="1"/>
</dbReference>
<feature type="domain" description="Fido" evidence="3">
    <location>
        <begin position="127"/>
        <end position="281"/>
    </location>
</feature>
<evidence type="ECO:0000313" key="5">
    <source>
        <dbReference type="Proteomes" id="UP000246722"/>
    </source>
</evidence>
<dbReference type="SUPFAM" id="SSF140931">
    <property type="entry name" value="Fic-like"/>
    <property type="match status" value="1"/>
</dbReference>
<dbReference type="PROSITE" id="PS51459">
    <property type="entry name" value="FIDO"/>
    <property type="match status" value="1"/>
</dbReference>
<evidence type="ECO:0000256" key="1">
    <source>
        <dbReference type="PIRSR" id="PIRSR640198-1"/>
    </source>
</evidence>
<sequence length="471" mass="50959">MEENELDPEPVVIPYAPFPVFLRWVPDNFEHLTFDRYAEQLASAKTESGPDVLRSAVSIATKWAAVNTGAIENLYDVDRGFTYSVAVSGAAWSNIHKLKGDSAAHAMADAINAYDYVLDATTKDRPVTEHWIKELHAIVCASQESFTVLTAVGTQERSLPLGTYKTDPNSPLNLATNEVHSYAPPMDTGPEMARLIEQLRSDEFIAAHPILQAAYAHYAFVCIHPFADGNGRVSRALASTYLYRNPGVPLVIFADQKGEYLDALEAADAGNSSAFVHFVSERAIDTVGMVKAQMTKIEAPEINDQMSAMAPVLTGMGGLQHLEIDAIAERLVGVFHDAVNAQIARYPLTAPFHSQAHRVGGGGGKTPAGYRNVPTNKTSVSLMVSSSAPATAMENRHYGCVIARPGTEGADFLIRGLGRTLVEVAIREMHPTVGAALVYRCEMAALGELRESVEMVGQKATKALRDQGYLA</sequence>
<feature type="active site" evidence="1">
    <location>
        <position position="224"/>
    </location>
</feature>